<dbReference type="InterPro" id="IPR001626">
    <property type="entry name" value="ABC_TroCD"/>
</dbReference>
<feature type="domain" description="Iron dependent repressor metal binding and dimerisation" evidence="10">
    <location>
        <begin position="380"/>
        <end position="435"/>
    </location>
</feature>
<feature type="transmembrane region" description="Helical" evidence="9">
    <location>
        <begin position="192"/>
        <end position="209"/>
    </location>
</feature>
<dbReference type="InterPro" id="IPR001367">
    <property type="entry name" value="Fe_dep_repressor"/>
</dbReference>
<evidence type="ECO:0000256" key="1">
    <source>
        <dbReference type="ARBA" id="ARBA00004651"/>
    </source>
</evidence>
<dbReference type="CDD" id="cd06550">
    <property type="entry name" value="TM_ABC_iron-siderophores_like"/>
    <property type="match status" value="1"/>
</dbReference>
<comment type="subcellular location">
    <subcellularLocation>
        <location evidence="1 8">Cell membrane</location>
        <topology evidence="1 8">Multi-pass membrane protein</topology>
    </subcellularLocation>
</comment>
<accession>A0A918WGB4</accession>
<feature type="transmembrane region" description="Helical" evidence="9">
    <location>
        <begin position="20"/>
        <end position="40"/>
    </location>
</feature>
<comment type="caution">
    <text evidence="11">The sequence shown here is derived from an EMBL/GenBank/DDBJ whole genome shotgun (WGS) entry which is preliminary data.</text>
</comment>
<feature type="transmembrane region" description="Helical" evidence="9">
    <location>
        <begin position="240"/>
        <end position="261"/>
    </location>
</feature>
<evidence type="ECO:0000313" key="12">
    <source>
        <dbReference type="Proteomes" id="UP000644507"/>
    </source>
</evidence>
<evidence type="ECO:0000313" key="11">
    <source>
        <dbReference type="EMBL" id="GHC43965.1"/>
    </source>
</evidence>
<feature type="transmembrane region" description="Helical" evidence="9">
    <location>
        <begin position="52"/>
        <end position="70"/>
    </location>
</feature>
<dbReference type="RefSeq" id="WP_189567307.1">
    <property type="nucleotide sequence ID" value="NZ_BMXI01000002.1"/>
</dbReference>
<dbReference type="GO" id="GO:0046983">
    <property type="term" value="F:protein dimerization activity"/>
    <property type="evidence" value="ECO:0007669"/>
    <property type="project" value="InterPro"/>
</dbReference>
<keyword evidence="3 8" id="KW-0813">Transport</keyword>
<dbReference type="Pfam" id="PF02742">
    <property type="entry name" value="Fe_dep_repr_C"/>
    <property type="match status" value="1"/>
</dbReference>
<evidence type="ECO:0000256" key="8">
    <source>
        <dbReference type="RuleBase" id="RU003943"/>
    </source>
</evidence>
<keyword evidence="4" id="KW-1003">Cell membrane</keyword>
<dbReference type="Pfam" id="PF00950">
    <property type="entry name" value="ABC-3"/>
    <property type="match status" value="1"/>
</dbReference>
<dbReference type="InterPro" id="IPR036388">
    <property type="entry name" value="WH-like_DNA-bd_sf"/>
</dbReference>
<evidence type="ECO:0000256" key="2">
    <source>
        <dbReference type="ARBA" id="ARBA00008034"/>
    </source>
</evidence>
<feature type="transmembrane region" description="Helical" evidence="9">
    <location>
        <begin position="146"/>
        <end position="171"/>
    </location>
</feature>
<reference evidence="11" key="2">
    <citation type="submission" date="2020-09" db="EMBL/GenBank/DDBJ databases">
        <authorList>
            <person name="Sun Q."/>
            <person name="Kim S."/>
        </authorList>
    </citation>
    <scope>NUCLEOTIDE SEQUENCE</scope>
    <source>
        <strain evidence="11">KCTC 12988</strain>
    </source>
</reference>
<dbReference type="InterPro" id="IPR037294">
    <property type="entry name" value="ABC_BtuC-like"/>
</dbReference>
<evidence type="ECO:0000256" key="7">
    <source>
        <dbReference type="ARBA" id="ARBA00023136"/>
    </source>
</evidence>
<keyword evidence="7 9" id="KW-0472">Membrane</keyword>
<organism evidence="11 12">
    <name type="scientific">Roseibacillus persicicus</name>
    <dbReference type="NCBI Taxonomy" id="454148"/>
    <lineage>
        <taxon>Bacteria</taxon>
        <taxon>Pseudomonadati</taxon>
        <taxon>Verrucomicrobiota</taxon>
        <taxon>Verrucomicrobiia</taxon>
        <taxon>Verrucomicrobiales</taxon>
        <taxon>Verrucomicrobiaceae</taxon>
        <taxon>Roseibacillus</taxon>
    </lineage>
</organism>
<dbReference type="SUPFAM" id="SSF81345">
    <property type="entry name" value="ABC transporter involved in vitamin B12 uptake, BtuC"/>
    <property type="match status" value="1"/>
</dbReference>
<dbReference type="EMBL" id="BMXI01000002">
    <property type="protein sequence ID" value="GHC43965.1"/>
    <property type="molecule type" value="Genomic_DNA"/>
</dbReference>
<evidence type="ECO:0000256" key="3">
    <source>
        <dbReference type="ARBA" id="ARBA00022448"/>
    </source>
</evidence>
<evidence type="ECO:0000256" key="6">
    <source>
        <dbReference type="ARBA" id="ARBA00022989"/>
    </source>
</evidence>
<feature type="transmembrane region" description="Helical" evidence="9">
    <location>
        <begin position="106"/>
        <end position="126"/>
    </location>
</feature>
<feature type="transmembrane region" description="Helical" evidence="9">
    <location>
        <begin position="267"/>
        <end position="291"/>
    </location>
</feature>
<keyword evidence="6 9" id="KW-1133">Transmembrane helix</keyword>
<dbReference type="Gene3D" id="1.10.10.10">
    <property type="entry name" value="Winged helix-like DNA-binding domain superfamily/Winged helix DNA-binding domain"/>
    <property type="match status" value="1"/>
</dbReference>
<dbReference type="Proteomes" id="UP000644507">
    <property type="component" value="Unassembled WGS sequence"/>
</dbReference>
<protein>
    <submittedName>
        <fullName evidence="11">Manganese ABC transporter permease</fullName>
    </submittedName>
</protein>
<dbReference type="PANTHER" id="PTHR30477">
    <property type="entry name" value="ABC-TRANSPORTER METAL-BINDING PROTEIN"/>
    <property type="match status" value="1"/>
</dbReference>
<dbReference type="Gene3D" id="1.10.3470.10">
    <property type="entry name" value="ABC transporter involved in vitamin B12 uptake, BtuC"/>
    <property type="match status" value="1"/>
</dbReference>
<dbReference type="PANTHER" id="PTHR30477:SF3">
    <property type="entry name" value="METAL TRANSPORT SYSTEM MEMBRANE PROTEIN CT_069-RELATED"/>
    <property type="match status" value="1"/>
</dbReference>
<evidence type="ECO:0000256" key="9">
    <source>
        <dbReference type="SAM" id="Phobius"/>
    </source>
</evidence>
<dbReference type="AlphaFoldDB" id="A0A918WGB4"/>
<keyword evidence="12" id="KW-1185">Reference proteome</keyword>
<dbReference type="GO" id="GO:0043190">
    <property type="term" value="C:ATP-binding cassette (ABC) transporter complex"/>
    <property type="evidence" value="ECO:0007669"/>
    <property type="project" value="InterPro"/>
</dbReference>
<comment type="similarity">
    <text evidence="2 8">Belongs to the ABC-3 integral membrane protein family.</text>
</comment>
<evidence type="ECO:0000256" key="4">
    <source>
        <dbReference type="ARBA" id="ARBA00022475"/>
    </source>
</evidence>
<reference evidence="11" key="1">
    <citation type="journal article" date="2014" name="Int. J. Syst. Evol. Microbiol.">
        <title>Complete genome sequence of Corynebacterium casei LMG S-19264T (=DSM 44701T), isolated from a smear-ripened cheese.</title>
        <authorList>
            <consortium name="US DOE Joint Genome Institute (JGI-PGF)"/>
            <person name="Walter F."/>
            <person name="Albersmeier A."/>
            <person name="Kalinowski J."/>
            <person name="Ruckert C."/>
        </authorList>
    </citation>
    <scope>NUCLEOTIDE SEQUENCE</scope>
    <source>
        <strain evidence="11">KCTC 12988</strain>
    </source>
</reference>
<dbReference type="SUPFAM" id="SSF47979">
    <property type="entry name" value="Iron-dependent repressor protein, dimerization domain"/>
    <property type="match status" value="1"/>
</dbReference>
<dbReference type="GO" id="GO:0055085">
    <property type="term" value="P:transmembrane transport"/>
    <property type="evidence" value="ECO:0007669"/>
    <property type="project" value="InterPro"/>
</dbReference>
<feature type="transmembrane region" description="Helical" evidence="9">
    <location>
        <begin position="76"/>
        <end position="94"/>
    </location>
</feature>
<proteinExistence type="inferred from homology"/>
<name>A0A918WGB4_9BACT</name>
<dbReference type="InterPro" id="IPR036421">
    <property type="entry name" value="Fe_dep_repressor_sf"/>
</dbReference>
<dbReference type="GO" id="GO:0046914">
    <property type="term" value="F:transition metal ion binding"/>
    <property type="evidence" value="ECO:0007669"/>
    <property type="project" value="InterPro"/>
</dbReference>
<evidence type="ECO:0000256" key="5">
    <source>
        <dbReference type="ARBA" id="ARBA00022692"/>
    </source>
</evidence>
<keyword evidence="5 8" id="KW-0812">Transmembrane</keyword>
<sequence>MNLSDLWEILSLQNYNTRVVVLSTTILGIATGLVGSFLLLRKRSLMGDALSHATLPGIAIAFGLMTSWGFDGKSLPVLLAGASISGVLGVLLMLAIRHTTRLRDDVAMGLVLSVFFGLGIALLTMVQEIPGVSAAGLESFIYGKPASIILSDFILIAVVSVAICLTTILLFKEFTLLCFDDGFAASQGWPALWLDIALLGLVTAVTVIGLQSVGLILIIAFLITPPTTARFWTNNLSHMAILSGVFGALSGWLGATVSALYQDLPAGALIVLVAAALFIASMLFAPARGVVPRSLRQRRLRHKVARQHVLRAAYEILETQCDHEHHESPGAHLVDNKPFRSETLLAKRTWSRRSLHKTLRAEQKLEHLTLRPDGTVLLSEAGFGEAARVTRNHRLWEAYLITHADIAPSHVDRDADMVEHVLEPELVLELERVLREREAWIAMPPSPHTIPNH</sequence>
<gene>
    <name evidence="11" type="primary">mntB</name>
    <name evidence="11" type="ORF">GCM10007100_06470</name>
</gene>
<evidence type="ECO:0000259" key="10">
    <source>
        <dbReference type="Pfam" id="PF02742"/>
    </source>
</evidence>
<dbReference type="GO" id="GO:0010043">
    <property type="term" value="P:response to zinc ion"/>
    <property type="evidence" value="ECO:0007669"/>
    <property type="project" value="TreeGrafter"/>
</dbReference>